<dbReference type="Proteomes" id="UP000007014">
    <property type="component" value="Chromosome 17"/>
</dbReference>
<protein>
    <recommendedName>
        <fullName evidence="3">RRM domain-containing protein</fullName>
    </recommendedName>
</protein>
<evidence type="ECO:0000259" key="3">
    <source>
        <dbReference type="PROSITE" id="PS50102"/>
    </source>
</evidence>
<dbReference type="Pfam" id="PF00076">
    <property type="entry name" value="RRM_1"/>
    <property type="match status" value="1"/>
</dbReference>
<evidence type="ECO:0000313" key="5">
    <source>
        <dbReference type="Proteomes" id="UP000007014"/>
    </source>
</evidence>
<dbReference type="PROSITE" id="PS50102">
    <property type="entry name" value="RRM"/>
    <property type="match status" value="1"/>
</dbReference>
<feature type="compositionally biased region" description="Basic and acidic residues" evidence="2">
    <location>
        <begin position="218"/>
        <end position="229"/>
    </location>
</feature>
<dbReference type="GO" id="GO:0003723">
    <property type="term" value="F:RNA binding"/>
    <property type="evidence" value="ECO:0007669"/>
    <property type="project" value="UniProtKB-UniRule"/>
</dbReference>
<dbReference type="InterPro" id="IPR035979">
    <property type="entry name" value="RBD_domain_sf"/>
</dbReference>
<feature type="domain" description="RRM" evidence="3">
    <location>
        <begin position="7"/>
        <end position="92"/>
    </location>
</feature>
<proteinExistence type="predicted"/>
<dbReference type="GeneID" id="16996545"/>
<evidence type="ECO:0000256" key="2">
    <source>
        <dbReference type="SAM" id="MobiDB-lite"/>
    </source>
</evidence>
<dbReference type="AlphaFoldDB" id="M1V6A7"/>
<dbReference type="InterPro" id="IPR012677">
    <property type="entry name" value="Nucleotide-bd_a/b_plait_sf"/>
</dbReference>
<dbReference type="KEGG" id="cme:CYME_CMQ106C"/>
<dbReference type="EMBL" id="AP006499">
    <property type="protein sequence ID" value="BAM82020.1"/>
    <property type="molecule type" value="Genomic_DNA"/>
</dbReference>
<dbReference type="RefSeq" id="XP_005538056.1">
    <property type="nucleotide sequence ID" value="XM_005537999.1"/>
</dbReference>
<dbReference type="SMART" id="SM00360">
    <property type="entry name" value="RRM"/>
    <property type="match status" value="1"/>
</dbReference>
<dbReference type="PANTHER" id="PTHR32343">
    <property type="entry name" value="SERINE/ARGININE-RICH SPLICING FACTOR"/>
    <property type="match status" value="1"/>
</dbReference>
<dbReference type="HOGENOM" id="CLU_1211295_0_0_1"/>
<dbReference type="OrthoDB" id="4404at2759"/>
<dbReference type="Gene3D" id="3.30.70.330">
    <property type="match status" value="1"/>
</dbReference>
<dbReference type="Gramene" id="CMQ106CT">
    <property type="protein sequence ID" value="CMQ106CT"/>
    <property type="gene ID" value="CMQ106C"/>
</dbReference>
<feature type="region of interest" description="Disordered" evidence="2">
    <location>
        <begin position="210"/>
        <end position="229"/>
    </location>
</feature>
<dbReference type="InterPro" id="IPR000504">
    <property type="entry name" value="RRM_dom"/>
</dbReference>
<gene>
    <name evidence="4" type="ORF">CYME_CMQ106C</name>
</gene>
<organism evidence="4 5">
    <name type="scientific">Cyanidioschyzon merolae (strain NIES-3377 / 10D)</name>
    <name type="common">Unicellular red alga</name>
    <dbReference type="NCBI Taxonomy" id="280699"/>
    <lineage>
        <taxon>Eukaryota</taxon>
        <taxon>Rhodophyta</taxon>
        <taxon>Bangiophyceae</taxon>
        <taxon>Cyanidiales</taxon>
        <taxon>Cyanidiaceae</taxon>
        <taxon>Cyanidioschyzon</taxon>
    </lineage>
</organism>
<reference evidence="4 5" key="2">
    <citation type="journal article" date="2007" name="BMC Biol.">
        <title>A 100%-complete sequence reveals unusually simple genomic features in the hot-spring red alga Cyanidioschyzon merolae.</title>
        <authorList>
            <person name="Nozaki H."/>
            <person name="Takano H."/>
            <person name="Misumi O."/>
            <person name="Terasawa K."/>
            <person name="Matsuzaki M."/>
            <person name="Maruyama S."/>
            <person name="Nishida K."/>
            <person name="Yagisawa F."/>
            <person name="Yoshida Y."/>
            <person name="Fujiwara T."/>
            <person name="Takio S."/>
            <person name="Tamura K."/>
            <person name="Chung S.J."/>
            <person name="Nakamura S."/>
            <person name="Kuroiwa H."/>
            <person name="Tanaka K."/>
            <person name="Sato N."/>
            <person name="Kuroiwa T."/>
        </authorList>
    </citation>
    <scope>NUCLEOTIDE SEQUENCE [LARGE SCALE GENOMIC DNA]</scope>
    <source>
        <strain evidence="4 5">10D</strain>
    </source>
</reference>
<evidence type="ECO:0000256" key="1">
    <source>
        <dbReference type="PROSITE-ProRule" id="PRU00176"/>
    </source>
</evidence>
<reference evidence="4 5" key="1">
    <citation type="journal article" date="2004" name="Nature">
        <title>Genome sequence of the ultrasmall unicellular red alga Cyanidioschyzon merolae 10D.</title>
        <authorList>
            <person name="Matsuzaki M."/>
            <person name="Misumi O."/>
            <person name="Shin-i T."/>
            <person name="Maruyama S."/>
            <person name="Takahara M."/>
            <person name="Miyagishima S."/>
            <person name="Mori T."/>
            <person name="Nishida K."/>
            <person name="Yagisawa F."/>
            <person name="Nishida K."/>
            <person name="Yoshida Y."/>
            <person name="Nishimura Y."/>
            <person name="Nakao S."/>
            <person name="Kobayashi T."/>
            <person name="Momoyama Y."/>
            <person name="Higashiyama T."/>
            <person name="Minoda A."/>
            <person name="Sano M."/>
            <person name="Nomoto H."/>
            <person name="Oishi K."/>
            <person name="Hayashi H."/>
            <person name="Ohta F."/>
            <person name="Nishizaka S."/>
            <person name="Haga S."/>
            <person name="Miura S."/>
            <person name="Morishita T."/>
            <person name="Kabeya Y."/>
            <person name="Terasawa K."/>
            <person name="Suzuki Y."/>
            <person name="Ishii Y."/>
            <person name="Asakawa S."/>
            <person name="Takano H."/>
            <person name="Ohta N."/>
            <person name="Kuroiwa H."/>
            <person name="Tanaka K."/>
            <person name="Shimizu N."/>
            <person name="Sugano S."/>
            <person name="Sato N."/>
            <person name="Nozaki H."/>
            <person name="Ogasawara N."/>
            <person name="Kohara Y."/>
            <person name="Kuroiwa T."/>
        </authorList>
    </citation>
    <scope>NUCLEOTIDE SEQUENCE [LARGE SCALE GENOMIC DNA]</scope>
    <source>
        <strain evidence="4 5">10D</strain>
    </source>
</reference>
<sequence length="229" mass="25813">MSDATNNAVLVRNLSPEVTKQTLLDFFSFCGEISAVKIRPSVGEGGSSSSGSPTEAMEALVIFENQSAKKTALVLDSATLKKRKISVMDATEELVSSFKDVREVDLARDSTDVPETATARQERLQGLREEFDRAIKRASDKLSDFNEKHRITEKVQEFGDLTKRKTQEINEQYRLTERAREGWQTVREKTRELDERLHLSESARDGWRSLKASVSKIMQKDRGGEVDKA</sequence>
<dbReference type="OMA" id="DANACAC"/>
<dbReference type="PANTHER" id="PTHR32343:SF10">
    <property type="entry name" value="RNA-BINDING REGION RNP-1 DOMAIN-CONTAINING PROTEIN"/>
    <property type="match status" value="1"/>
</dbReference>
<name>M1V6A7_CYAM1</name>
<keyword evidence="1" id="KW-0694">RNA-binding</keyword>
<keyword evidence="5" id="KW-1185">Reference proteome</keyword>
<dbReference type="SUPFAM" id="SSF54928">
    <property type="entry name" value="RNA-binding domain, RBD"/>
    <property type="match status" value="1"/>
</dbReference>
<evidence type="ECO:0000313" key="4">
    <source>
        <dbReference type="EMBL" id="BAM82020.1"/>
    </source>
</evidence>
<accession>M1V6A7</accession>
<dbReference type="eggNOG" id="ENOG502SBHW">
    <property type="taxonomic scope" value="Eukaryota"/>
</dbReference>